<dbReference type="InterPro" id="IPR043472">
    <property type="entry name" value="Macro_dom-like"/>
</dbReference>
<gene>
    <name evidence="2" type="ORF">PV361_04335</name>
</gene>
<sequence length="170" mass="18927">MSFQIEKKNILDYEVDAIVNAANAELKRGGGVCGQIFKEANDKGLEEECNKLAPIKPGQAVITRGYNLKSKYIIHSVGPIYFDGNQGERETLEAAYRSALDLAVENNLKSVVFPLLSSGIYGYPLDEAAKVAVYTIRDFIKDKDLDVTISALNDNVVKVLKKKNKEWIER</sequence>
<comment type="caution">
    <text evidence="2">The sequence shown here is derived from an EMBL/GenBank/DDBJ whole genome shotgun (WGS) entry which is preliminary data.</text>
</comment>
<dbReference type="RefSeq" id="WP_332087106.1">
    <property type="nucleotide sequence ID" value="NZ_JARBCY010000029.1"/>
</dbReference>
<feature type="domain" description="Macro" evidence="1">
    <location>
        <begin position="1"/>
        <end position="156"/>
    </location>
</feature>
<evidence type="ECO:0000313" key="3">
    <source>
        <dbReference type="Proteomes" id="UP001328425"/>
    </source>
</evidence>
<keyword evidence="3" id="KW-1185">Reference proteome</keyword>
<dbReference type="PANTHER" id="PTHR11106:SF27">
    <property type="entry name" value="MACRO DOMAIN-CONTAINING PROTEIN"/>
    <property type="match status" value="1"/>
</dbReference>
<reference evidence="2 3" key="1">
    <citation type="submission" date="2022-11" db="EMBL/GenBank/DDBJ databases">
        <title>The First Case of Preauricular Fistular Abscess Caused by Peptoniphilus grossensis.</title>
        <authorList>
            <person name="Byun J.-H."/>
        </authorList>
    </citation>
    <scope>NUCLEOTIDE SEQUENCE [LARGE SCALE GENOMIC DNA]</scope>
    <source>
        <strain evidence="2 3">GYB008</strain>
    </source>
</reference>
<name>A0ABU7XBU1_9FIRM</name>
<dbReference type="SMART" id="SM00506">
    <property type="entry name" value="A1pp"/>
    <property type="match status" value="1"/>
</dbReference>
<dbReference type="Pfam" id="PF01661">
    <property type="entry name" value="Macro"/>
    <property type="match status" value="1"/>
</dbReference>
<proteinExistence type="predicted"/>
<dbReference type="PANTHER" id="PTHR11106">
    <property type="entry name" value="GANGLIOSIDE INDUCED DIFFERENTIATION ASSOCIATED PROTEIN 2-RELATED"/>
    <property type="match status" value="1"/>
</dbReference>
<organism evidence="2 3">
    <name type="scientific">Peptoniphilus grossensis</name>
    <dbReference type="NCBI Taxonomy" id="1465756"/>
    <lineage>
        <taxon>Bacteria</taxon>
        <taxon>Bacillati</taxon>
        <taxon>Bacillota</taxon>
        <taxon>Tissierellia</taxon>
        <taxon>Tissierellales</taxon>
        <taxon>Peptoniphilaceae</taxon>
        <taxon>Peptoniphilus</taxon>
    </lineage>
</organism>
<evidence type="ECO:0000259" key="1">
    <source>
        <dbReference type="PROSITE" id="PS51154"/>
    </source>
</evidence>
<evidence type="ECO:0000313" key="2">
    <source>
        <dbReference type="EMBL" id="MEF3317928.1"/>
    </source>
</evidence>
<dbReference type="Proteomes" id="UP001328425">
    <property type="component" value="Unassembled WGS sequence"/>
</dbReference>
<protein>
    <submittedName>
        <fullName evidence="2">Macro domain-containing protein</fullName>
    </submittedName>
</protein>
<accession>A0ABU7XBU1</accession>
<dbReference type="EMBL" id="JARBCY010000029">
    <property type="protein sequence ID" value="MEF3317928.1"/>
    <property type="molecule type" value="Genomic_DNA"/>
</dbReference>
<dbReference type="Gene3D" id="3.40.220.10">
    <property type="entry name" value="Leucine Aminopeptidase, subunit E, domain 1"/>
    <property type="match status" value="1"/>
</dbReference>
<dbReference type="InterPro" id="IPR002589">
    <property type="entry name" value="Macro_dom"/>
</dbReference>
<dbReference type="PROSITE" id="PS51154">
    <property type="entry name" value="MACRO"/>
    <property type="match status" value="1"/>
</dbReference>
<dbReference type="SUPFAM" id="SSF52949">
    <property type="entry name" value="Macro domain-like"/>
    <property type="match status" value="1"/>
</dbReference>